<accession>A0ABR0A700</accession>
<proteinExistence type="predicted"/>
<reference evidence="1 2" key="1">
    <citation type="journal article" date="2023" name="Nucleic Acids Res.">
        <title>The hologenome of Daphnia magna reveals possible DNA methylation and microbiome-mediated evolution of the host genome.</title>
        <authorList>
            <person name="Chaturvedi A."/>
            <person name="Li X."/>
            <person name="Dhandapani V."/>
            <person name="Marshall H."/>
            <person name="Kissane S."/>
            <person name="Cuenca-Cambronero M."/>
            <person name="Asole G."/>
            <person name="Calvet F."/>
            <person name="Ruiz-Romero M."/>
            <person name="Marangio P."/>
            <person name="Guigo R."/>
            <person name="Rago D."/>
            <person name="Mirbahai L."/>
            <person name="Eastwood N."/>
            <person name="Colbourne J.K."/>
            <person name="Zhou J."/>
            <person name="Mallon E."/>
            <person name="Orsini L."/>
        </authorList>
    </citation>
    <scope>NUCLEOTIDE SEQUENCE [LARGE SCALE GENOMIC DNA]</scope>
    <source>
        <strain evidence="1">LRV0_1</strain>
    </source>
</reference>
<protein>
    <submittedName>
        <fullName evidence="1">Uncharacterized protein</fullName>
    </submittedName>
</protein>
<keyword evidence="2" id="KW-1185">Reference proteome</keyword>
<gene>
    <name evidence="1" type="ORF">OUZ56_002858</name>
</gene>
<comment type="caution">
    <text evidence="1">The sequence shown here is derived from an EMBL/GenBank/DDBJ whole genome shotgun (WGS) entry which is preliminary data.</text>
</comment>
<organism evidence="1 2">
    <name type="scientific">Daphnia magna</name>
    <dbReference type="NCBI Taxonomy" id="35525"/>
    <lineage>
        <taxon>Eukaryota</taxon>
        <taxon>Metazoa</taxon>
        <taxon>Ecdysozoa</taxon>
        <taxon>Arthropoda</taxon>
        <taxon>Crustacea</taxon>
        <taxon>Branchiopoda</taxon>
        <taxon>Diplostraca</taxon>
        <taxon>Cladocera</taxon>
        <taxon>Anomopoda</taxon>
        <taxon>Daphniidae</taxon>
        <taxon>Daphnia</taxon>
    </lineage>
</organism>
<sequence length="60" mass="6957">MDRESCQSRPIVGGIIQRNLLTVGRWKRTSEAVQRPGVVAKNLYRRGAKSWGHIRFLFFL</sequence>
<dbReference type="Proteomes" id="UP001234178">
    <property type="component" value="Unassembled WGS sequence"/>
</dbReference>
<evidence type="ECO:0000313" key="2">
    <source>
        <dbReference type="Proteomes" id="UP001234178"/>
    </source>
</evidence>
<evidence type="ECO:0000313" key="1">
    <source>
        <dbReference type="EMBL" id="KAK4020916.1"/>
    </source>
</evidence>
<dbReference type="EMBL" id="JAOYFB010000036">
    <property type="protein sequence ID" value="KAK4020916.1"/>
    <property type="molecule type" value="Genomic_DNA"/>
</dbReference>
<name>A0ABR0A700_9CRUS</name>